<accession>A0ABP9UNK9</accession>
<sequence>MKSKFILFMAVTGLGAASDQKPVWRDAATHEQLDAQLTEFRQHDPMSRLEAVTGQDPTKINQPVDLLEQSDIISFGGFTTLVPKQAILTVPDDYKAMLEMKPGNQIVGWAEFYARNRGWITTVEVTRVQAEGNEALAKEKREAIEKSSNLVVAVYKGGPISVLPLKVDPASVVTQNEEEQ</sequence>
<name>A0ABP9UNK9_9BACT</name>
<evidence type="ECO:0000313" key="1">
    <source>
        <dbReference type="EMBL" id="GAA5483155.1"/>
    </source>
</evidence>
<proteinExistence type="predicted"/>
<dbReference type="Proteomes" id="UP001476282">
    <property type="component" value="Unassembled WGS sequence"/>
</dbReference>
<dbReference type="EMBL" id="BAABRI010000012">
    <property type="protein sequence ID" value="GAA5483155.1"/>
    <property type="molecule type" value="Genomic_DNA"/>
</dbReference>
<comment type="caution">
    <text evidence="1">The sequence shown here is derived from an EMBL/GenBank/DDBJ whole genome shotgun (WGS) entry which is preliminary data.</text>
</comment>
<evidence type="ECO:0000313" key="2">
    <source>
        <dbReference type="Proteomes" id="UP001476282"/>
    </source>
</evidence>
<keyword evidence="2" id="KW-1185">Reference proteome</keyword>
<reference evidence="1 2" key="1">
    <citation type="submission" date="2024-02" db="EMBL/GenBank/DDBJ databases">
        <title>Haloferula sargassicola NBRC 104335.</title>
        <authorList>
            <person name="Ichikawa N."/>
            <person name="Katano-Makiyama Y."/>
            <person name="Hidaka K."/>
        </authorList>
    </citation>
    <scope>NUCLEOTIDE SEQUENCE [LARGE SCALE GENOMIC DNA]</scope>
    <source>
        <strain evidence="1 2">NBRC 104335</strain>
    </source>
</reference>
<organism evidence="1 2">
    <name type="scientific">Haloferula sargassicola</name>
    <dbReference type="NCBI Taxonomy" id="490096"/>
    <lineage>
        <taxon>Bacteria</taxon>
        <taxon>Pseudomonadati</taxon>
        <taxon>Verrucomicrobiota</taxon>
        <taxon>Verrucomicrobiia</taxon>
        <taxon>Verrucomicrobiales</taxon>
        <taxon>Verrucomicrobiaceae</taxon>
        <taxon>Haloferula</taxon>
    </lineage>
</organism>
<gene>
    <name evidence="1" type="ORF">Hsar01_02384</name>
</gene>
<protein>
    <submittedName>
        <fullName evidence="1">Uncharacterized protein</fullName>
    </submittedName>
</protein>
<dbReference type="RefSeq" id="WP_353567275.1">
    <property type="nucleotide sequence ID" value="NZ_BAABRI010000012.1"/>
</dbReference>